<dbReference type="Pfam" id="PF08241">
    <property type="entry name" value="Methyltransf_11"/>
    <property type="match status" value="1"/>
</dbReference>
<feature type="domain" description="Methyltransferase type 11" evidence="1">
    <location>
        <begin position="81"/>
        <end position="178"/>
    </location>
</feature>
<name>A0A1F6MRY9_9BACT</name>
<dbReference type="Gene3D" id="3.40.50.150">
    <property type="entry name" value="Vaccinia Virus protein VP39"/>
    <property type="match status" value="1"/>
</dbReference>
<reference evidence="2 3" key="1">
    <citation type="journal article" date="2016" name="Nat. Commun.">
        <title>Thousands of microbial genomes shed light on interconnected biogeochemical processes in an aquifer system.</title>
        <authorList>
            <person name="Anantharaman K."/>
            <person name="Brown C.T."/>
            <person name="Hug L.A."/>
            <person name="Sharon I."/>
            <person name="Castelle C.J."/>
            <person name="Probst A.J."/>
            <person name="Thomas B.C."/>
            <person name="Singh A."/>
            <person name="Wilkins M.J."/>
            <person name="Karaoz U."/>
            <person name="Brodie E.L."/>
            <person name="Williams K.H."/>
            <person name="Hubbard S.S."/>
            <person name="Banfield J.F."/>
        </authorList>
    </citation>
    <scope>NUCLEOTIDE SEQUENCE [LARGE SCALE GENOMIC DNA]</scope>
</reference>
<dbReference type="PANTHER" id="PTHR43591:SF24">
    <property type="entry name" value="2-METHOXY-6-POLYPRENYL-1,4-BENZOQUINOL METHYLASE, MITOCHONDRIAL"/>
    <property type="match status" value="1"/>
</dbReference>
<evidence type="ECO:0000313" key="3">
    <source>
        <dbReference type="Proteomes" id="UP000178347"/>
    </source>
</evidence>
<evidence type="ECO:0000259" key="1">
    <source>
        <dbReference type="Pfam" id="PF08241"/>
    </source>
</evidence>
<evidence type="ECO:0000313" key="2">
    <source>
        <dbReference type="EMBL" id="OGH74193.1"/>
    </source>
</evidence>
<protein>
    <recommendedName>
        <fullName evidence="1">Methyltransferase type 11 domain-containing protein</fullName>
    </recommendedName>
</protein>
<organism evidence="2 3">
    <name type="scientific">Candidatus Magasanikbacteria bacterium RIFCSPLOWO2_12_FULL_43_12</name>
    <dbReference type="NCBI Taxonomy" id="1798692"/>
    <lineage>
        <taxon>Bacteria</taxon>
        <taxon>Candidatus Magasanikiibacteriota</taxon>
    </lineage>
</organism>
<dbReference type="InterPro" id="IPR013216">
    <property type="entry name" value="Methyltransf_11"/>
</dbReference>
<dbReference type="InterPro" id="IPR029063">
    <property type="entry name" value="SAM-dependent_MTases_sf"/>
</dbReference>
<comment type="caution">
    <text evidence="2">The sequence shown here is derived from an EMBL/GenBank/DDBJ whole genome shotgun (WGS) entry which is preliminary data.</text>
</comment>
<gene>
    <name evidence="2" type="ORF">A3G00_02975</name>
</gene>
<sequence length="297" mass="33709">MINKRNKTLGWGVKGEGGVEIWDAEPVFRGEAVTWKDKLKLLFYPKKWFLYGHIKLKVKSKKACPERKPNGCKVGETIRLLDVGCGTGADVIDFKKMFGRKVEVVGVDVVALEIDIAKEKIKQHGIWAEVMVYDGENLPFPDHSFDAIYTSDVLGHVKNVDGWLAELSRVLKPGGALAMFSESKLGKHAYIRNYLMRRGINTDPHAEFHISLYSKEELQEKLRIAGFAVKRMFSFVNAPGFVSNWINKRFHPYSTAVFELYGLIGMLLVGKFIETQGFVILGEKRLGEVERWGNRSR</sequence>
<dbReference type="STRING" id="1798692.A3G00_02975"/>
<dbReference type="PANTHER" id="PTHR43591">
    <property type="entry name" value="METHYLTRANSFERASE"/>
    <property type="match status" value="1"/>
</dbReference>
<dbReference type="CDD" id="cd02440">
    <property type="entry name" value="AdoMet_MTases"/>
    <property type="match status" value="1"/>
</dbReference>
<dbReference type="GO" id="GO:0008757">
    <property type="term" value="F:S-adenosylmethionine-dependent methyltransferase activity"/>
    <property type="evidence" value="ECO:0007669"/>
    <property type="project" value="InterPro"/>
</dbReference>
<dbReference type="Proteomes" id="UP000178347">
    <property type="component" value="Unassembled WGS sequence"/>
</dbReference>
<dbReference type="EMBL" id="MFQN01000024">
    <property type="protein sequence ID" value="OGH74193.1"/>
    <property type="molecule type" value="Genomic_DNA"/>
</dbReference>
<dbReference type="AlphaFoldDB" id="A0A1F6MRY9"/>
<dbReference type="SUPFAM" id="SSF53335">
    <property type="entry name" value="S-adenosyl-L-methionine-dependent methyltransferases"/>
    <property type="match status" value="1"/>
</dbReference>
<accession>A0A1F6MRY9</accession>
<proteinExistence type="predicted"/>